<dbReference type="Proteomes" id="UP001321475">
    <property type="component" value="Chromosome"/>
</dbReference>
<dbReference type="Gene3D" id="3.30.420.40">
    <property type="match status" value="1"/>
</dbReference>
<dbReference type="SUPFAM" id="SSF53067">
    <property type="entry name" value="Actin-like ATPase domain"/>
    <property type="match status" value="2"/>
</dbReference>
<dbReference type="Gene3D" id="3.30.420.150">
    <property type="entry name" value="Exopolyphosphatase. Domain 2"/>
    <property type="match status" value="1"/>
</dbReference>
<dbReference type="InterPro" id="IPR043129">
    <property type="entry name" value="ATPase_NBD"/>
</dbReference>
<evidence type="ECO:0000313" key="2">
    <source>
        <dbReference type="EMBL" id="BDZ42758.1"/>
    </source>
</evidence>
<evidence type="ECO:0000259" key="1">
    <source>
        <dbReference type="Pfam" id="PF02541"/>
    </source>
</evidence>
<dbReference type="GO" id="GO:0016787">
    <property type="term" value="F:hydrolase activity"/>
    <property type="evidence" value="ECO:0007669"/>
    <property type="project" value="UniProtKB-KW"/>
</dbReference>
<gene>
    <name evidence="2" type="ORF">GCM10025865_20570</name>
</gene>
<dbReference type="PANTHER" id="PTHR30005">
    <property type="entry name" value="EXOPOLYPHOSPHATASE"/>
    <property type="match status" value="1"/>
</dbReference>
<dbReference type="RefSeq" id="WP_286217182.1">
    <property type="nucleotide sequence ID" value="NZ_AP027729.1"/>
</dbReference>
<sequence>MTTRVAAIDCGTNSIRLLVADVADDGTLVDLDRRMEVVRLGQGVDRTGVLAPEALSRTLDATRRYAGIIRDLGAERVRFVATSATRDARNRQEFVDGVTSILGVGPEVVSGDEEAALSFRGATVVAARHEAPYVVVDLGGGSTELVLGDAVPDAARSMDVGCVRMSERHLHCDPPTADEVAAARADVRAALDEASSVVDLGRASTLVGLAGTVTTVTAHALGLPAYDRDVINGAELTVEQVLAACDDLVGMSRAERAGLGFMHPGRVDVIAAGALVWSEVVRRVRDDVTAGGGSLATVVTSEHDILDGIALSIG</sequence>
<accession>A0ABM8G3U4</accession>
<organism evidence="2 3">
    <name type="scientific">Paraoerskovia sediminicola</name>
    <dbReference type="NCBI Taxonomy" id="1138587"/>
    <lineage>
        <taxon>Bacteria</taxon>
        <taxon>Bacillati</taxon>
        <taxon>Actinomycetota</taxon>
        <taxon>Actinomycetes</taxon>
        <taxon>Micrococcales</taxon>
        <taxon>Cellulomonadaceae</taxon>
        <taxon>Paraoerskovia</taxon>
    </lineage>
</organism>
<proteinExistence type="predicted"/>
<evidence type="ECO:0000313" key="3">
    <source>
        <dbReference type="Proteomes" id="UP001321475"/>
    </source>
</evidence>
<name>A0ABM8G3U4_9CELL</name>
<feature type="domain" description="Ppx/GppA phosphatase N-terminal" evidence="1">
    <location>
        <begin position="24"/>
        <end position="285"/>
    </location>
</feature>
<dbReference type="CDD" id="cd24119">
    <property type="entry name" value="ASKHA_NBD_MtPPX2-like"/>
    <property type="match status" value="1"/>
</dbReference>
<dbReference type="Pfam" id="PF02541">
    <property type="entry name" value="Ppx-GppA"/>
    <property type="match status" value="1"/>
</dbReference>
<dbReference type="EMBL" id="AP027729">
    <property type="protein sequence ID" value="BDZ42758.1"/>
    <property type="molecule type" value="Genomic_DNA"/>
</dbReference>
<keyword evidence="3" id="KW-1185">Reference proteome</keyword>
<dbReference type="PANTHER" id="PTHR30005:SF13">
    <property type="entry name" value="EXOPOLYPHOSPHATASE 2"/>
    <property type="match status" value="1"/>
</dbReference>
<reference evidence="3" key="1">
    <citation type="journal article" date="2019" name="Int. J. Syst. Evol. Microbiol.">
        <title>The Global Catalogue of Microorganisms (GCM) 10K type strain sequencing project: providing services to taxonomists for standard genome sequencing and annotation.</title>
        <authorList>
            <consortium name="The Broad Institute Genomics Platform"/>
            <consortium name="The Broad Institute Genome Sequencing Center for Infectious Disease"/>
            <person name="Wu L."/>
            <person name="Ma J."/>
        </authorList>
    </citation>
    <scope>NUCLEOTIDE SEQUENCE [LARGE SCALE GENOMIC DNA]</scope>
    <source>
        <strain evidence="3">NBRC 108565</strain>
    </source>
</reference>
<dbReference type="InterPro" id="IPR003695">
    <property type="entry name" value="Ppx_GppA_N"/>
</dbReference>
<protein>
    <submittedName>
        <fullName evidence="2">Hydrolase</fullName>
    </submittedName>
</protein>
<dbReference type="InterPro" id="IPR050273">
    <property type="entry name" value="GppA/Ppx_hydrolase"/>
</dbReference>
<keyword evidence="2" id="KW-0378">Hydrolase</keyword>